<comment type="similarity">
    <text evidence="1">Belongs to the LDH2/MDH2 oxidoreductase family.</text>
</comment>
<dbReference type="AlphaFoldDB" id="Q11CF6"/>
<proteinExistence type="inferred from homology"/>
<dbReference type="KEGG" id="mes:Meso_3548"/>
<dbReference type="eggNOG" id="COG2055">
    <property type="taxonomic scope" value="Bacteria"/>
</dbReference>
<dbReference type="PANTHER" id="PTHR11091:SF0">
    <property type="entry name" value="MALATE DEHYDROGENASE"/>
    <property type="match status" value="1"/>
</dbReference>
<dbReference type="EMBL" id="CP000390">
    <property type="protein sequence ID" value="ABG64919.1"/>
    <property type="molecule type" value="Genomic_DNA"/>
</dbReference>
<dbReference type="Gene3D" id="3.30.1370.60">
    <property type="entry name" value="Hypothetical oxidoreductase yiak, domain 2"/>
    <property type="match status" value="1"/>
</dbReference>
<evidence type="ECO:0000313" key="3">
    <source>
        <dbReference type="EMBL" id="ABG64919.1"/>
    </source>
</evidence>
<dbReference type="Pfam" id="PF02615">
    <property type="entry name" value="Ldh_2"/>
    <property type="match status" value="1"/>
</dbReference>
<organism evidence="3">
    <name type="scientific">Chelativorans sp. (strain BNC1)</name>
    <dbReference type="NCBI Taxonomy" id="266779"/>
    <lineage>
        <taxon>Bacteria</taxon>
        <taxon>Pseudomonadati</taxon>
        <taxon>Pseudomonadota</taxon>
        <taxon>Alphaproteobacteria</taxon>
        <taxon>Hyphomicrobiales</taxon>
        <taxon>Phyllobacteriaceae</taxon>
        <taxon>Chelativorans</taxon>
    </lineage>
</organism>
<dbReference type="InterPro" id="IPR043143">
    <property type="entry name" value="Mal/L-sulf/L-lact_DH-like_NADP"/>
</dbReference>
<dbReference type="InterPro" id="IPR036111">
    <property type="entry name" value="Mal/L-sulfo/L-lacto_DH-like_sf"/>
</dbReference>
<sequence length="358" mass="37172">MSTTTNPQATRYRAEDLEALARGLFERAGMPAEKASDVAAVLVEGDLFGKSTHGLALLPLYLRDIEAGGMTLDGDPEVLNDLGACLTWDGRKLPGPWLLRRATAEALSRAKRFGLGAVAIQRSHHTACLGAYLEPAVAAGCMVLVTLTDPGHSSVAPFGGVTPVLTSNPIAFGAPSPDRPILIDMSTALMTNGGVAAYRQRGEALPHPFLMDAQGKPSTDPNIIAADPPGTILPLGGLEAGHKGFSIGLIVELLTGCLSGRGRAEGDDGWSAAVFVLVVDPAAFGGEEDFQRQVAALVDLCHGSALRPGFNHVDLPGAQAFSRREGQRRDGVLLSPGIVAGLAESASRFGLTMPAAVS</sequence>
<dbReference type="PANTHER" id="PTHR11091">
    <property type="entry name" value="OXIDOREDUCTASE-RELATED"/>
    <property type="match status" value="1"/>
</dbReference>
<evidence type="ECO:0000256" key="1">
    <source>
        <dbReference type="ARBA" id="ARBA00006056"/>
    </source>
</evidence>
<dbReference type="InterPro" id="IPR003767">
    <property type="entry name" value="Malate/L-lactate_DH-like"/>
</dbReference>
<protein>
    <submittedName>
        <fullName evidence="3">Malate/L-lactate dehydrogenase</fullName>
    </submittedName>
</protein>
<dbReference type="SUPFAM" id="SSF89733">
    <property type="entry name" value="L-sulfolactate dehydrogenase-like"/>
    <property type="match status" value="1"/>
</dbReference>
<dbReference type="InterPro" id="IPR043144">
    <property type="entry name" value="Mal/L-sulf/L-lact_DH-like_ah"/>
</dbReference>
<gene>
    <name evidence="3" type="ordered locus">Meso_3548</name>
</gene>
<evidence type="ECO:0000256" key="2">
    <source>
        <dbReference type="ARBA" id="ARBA00023002"/>
    </source>
</evidence>
<dbReference type="OrthoDB" id="9811519at2"/>
<dbReference type="Gene3D" id="1.10.1530.10">
    <property type="match status" value="1"/>
</dbReference>
<dbReference type="HOGENOM" id="CLU_040452_3_1_5"/>
<dbReference type="GO" id="GO:0016491">
    <property type="term" value="F:oxidoreductase activity"/>
    <property type="evidence" value="ECO:0007669"/>
    <property type="project" value="UniProtKB-KW"/>
</dbReference>
<accession>Q11CF6</accession>
<reference evidence="3" key="1">
    <citation type="submission" date="2006-06" db="EMBL/GenBank/DDBJ databases">
        <title>Complete sequence of chromosome of Chelativorans sp. BNC1.</title>
        <authorList>
            <consortium name="US DOE Joint Genome Institute"/>
            <person name="Copeland A."/>
            <person name="Lucas S."/>
            <person name="Lapidus A."/>
            <person name="Barry K."/>
            <person name="Detter J.C."/>
            <person name="Glavina del Rio T."/>
            <person name="Hammon N."/>
            <person name="Israni S."/>
            <person name="Dalin E."/>
            <person name="Tice H."/>
            <person name="Pitluck S."/>
            <person name="Chertkov O."/>
            <person name="Brettin T."/>
            <person name="Bruce D."/>
            <person name="Han C."/>
            <person name="Tapia R."/>
            <person name="Gilna P."/>
            <person name="Schmutz J."/>
            <person name="Larimer F."/>
            <person name="Land M."/>
            <person name="Hauser L."/>
            <person name="Kyrpides N."/>
            <person name="Mikhailova N."/>
            <person name="Richardson P."/>
        </authorList>
    </citation>
    <scope>NUCLEOTIDE SEQUENCE</scope>
    <source>
        <strain evidence="3">BNC1</strain>
    </source>
</reference>
<keyword evidence="2" id="KW-0560">Oxidoreductase</keyword>
<dbReference type="STRING" id="266779.Meso_3548"/>
<name>Q11CF6_CHESB</name>